<comment type="caution">
    <text evidence="2">The sequence shown here is derived from an EMBL/GenBank/DDBJ whole genome shotgun (WGS) entry which is preliminary data.</text>
</comment>
<feature type="transmembrane region" description="Helical" evidence="1">
    <location>
        <begin position="88"/>
        <end position="111"/>
    </location>
</feature>
<dbReference type="InterPro" id="IPR018643">
    <property type="entry name" value="DUF2069_membrane"/>
</dbReference>
<dbReference type="AlphaFoldDB" id="A0A1Y1QF34"/>
<keyword evidence="1" id="KW-1133">Transmembrane helix</keyword>
<evidence type="ECO:0008006" key="4">
    <source>
        <dbReference type="Google" id="ProtNLM"/>
    </source>
</evidence>
<evidence type="ECO:0000313" key="3">
    <source>
        <dbReference type="Proteomes" id="UP000192491"/>
    </source>
</evidence>
<keyword evidence="1" id="KW-0812">Transmembrane</keyword>
<dbReference type="EMBL" id="MTEJ01000351">
    <property type="protein sequence ID" value="OQX04206.1"/>
    <property type="molecule type" value="Genomic_DNA"/>
</dbReference>
<protein>
    <recommendedName>
        <fullName evidence="4">DUF2069 domain-containing protein</fullName>
    </recommendedName>
</protein>
<gene>
    <name evidence="2" type="ORF">BWK73_36975</name>
</gene>
<organism evidence="2 3">
    <name type="scientific">Thiothrix lacustris</name>
    <dbReference type="NCBI Taxonomy" id="525917"/>
    <lineage>
        <taxon>Bacteria</taxon>
        <taxon>Pseudomonadati</taxon>
        <taxon>Pseudomonadota</taxon>
        <taxon>Gammaproteobacteria</taxon>
        <taxon>Thiotrichales</taxon>
        <taxon>Thiotrichaceae</taxon>
        <taxon>Thiothrix</taxon>
    </lineage>
</organism>
<evidence type="ECO:0000256" key="1">
    <source>
        <dbReference type="SAM" id="Phobius"/>
    </source>
</evidence>
<sequence length="115" mass="12535">MNKFALGRNLTLIGLLGLMGLIIVWNVALAPVQHVPLWLEVSLLLVPLLLLVRGILQGNAQTHVYAVLVSLLYLMLGIWMALDPAERVYGYALIVFSSCLYAGGFMTAKVLGKKA</sequence>
<evidence type="ECO:0000313" key="2">
    <source>
        <dbReference type="EMBL" id="OQX04206.1"/>
    </source>
</evidence>
<keyword evidence="1" id="KW-0472">Membrane</keyword>
<accession>A0A1Y1QF34</accession>
<feature type="transmembrane region" description="Helical" evidence="1">
    <location>
        <begin position="12"/>
        <end position="29"/>
    </location>
</feature>
<proteinExistence type="predicted"/>
<reference evidence="2 3" key="1">
    <citation type="submission" date="2017-01" db="EMBL/GenBank/DDBJ databases">
        <title>Novel large sulfur bacteria in the metagenomes of groundwater-fed chemosynthetic microbial mats in the Lake Huron basin.</title>
        <authorList>
            <person name="Sharrar A.M."/>
            <person name="Flood B.E."/>
            <person name="Bailey J.V."/>
            <person name="Jones D.S."/>
            <person name="Biddanda B."/>
            <person name="Ruberg S.A."/>
            <person name="Marcus D.N."/>
            <person name="Dick G.J."/>
        </authorList>
    </citation>
    <scope>NUCLEOTIDE SEQUENCE [LARGE SCALE GENOMIC DNA]</scope>
    <source>
        <strain evidence="2">A8</strain>
    </source>
</reference>
<name>A0A1Y1QF34_9GAMM</name>
<dbReference type="Pfam" id="PF09842">
    <property type="entry name" value="DUF2069"/>
    <property type="match status" value="1"/>
</dbReference>
<feature type="transmembrane region" description="Helical" evidence="1">
    <location>
        <begin position="35"/>
        <end position="52"/>
    </location>
</feature>
<dbReference type="Proteomes" id="UP000192491">
    <property type="component" value="Unassembled WGS sequence"/>
</dbReference>
<feature type="transmembrane region" description="Helical" evidence="1">
    <location>
        <begin position="64"/>
        <end position="82"/>
    </location>
</feature>